<dbReference type="AlphaFoldDB" id="A0A133XW28"/>
<dbReference type="EMBL" id="LSCR01000006">
    <property type="protein sequence ID" value="KXB35136.1"/>
    <property type="molecule type" value="Genomic_DNA"/>
</dbReference>
<evidence type="ECO:0000256" key="2">
    <source>
        <dbReference type="SAM" id="MobiDB-lite"/>
    </source>
</evidence>
<sequence>MDQHKKRKNNRQKRATVVIVGVLAVLMVLSVLLPSLSSFLMARQAQQNGARQTKKISSMKDVDNIYKDAVTKQEAKVSSDEKNIDEIFKLGNTYMAWAGSASSFIKDDTAKAHVQDLYTKAVAQYEKYLKQKETPEVRTRLYMSQFLAGKTDEARKALEEYTAGEGKDFAMAWLYLGLMYEANQKVDAAKDAYAKAVAADPDNKANVKNYAQSHIDELNKPQKSGSGAQGLKDALGNPAQK</sequence>
<keyword evidence="1" id="KW-0802">TPR repeat</keyword>
<feature type="repeat" description="TPR" evidence="1">
    <location>
        <begin position="170"/>
        <end position="203"/>
    </location>
</feature>
<dbReference type="SUPFAM" id="SSF48452">
    <property type="entry name" value="TPR-like"/>
    <property type="match status" value="1"/>
</dbReference>
<protein>
    <submittedName>
        <fullName evidence="3">Tetratricopeptide repeat protein</fullName>
    </submittedName>
</protein>
<dbReference type="STRING" id="1393034.HMPREF3192_00501"/>
<proteinExistence type="predicted"/>
<name>A0A133XW28_9ACTN</name>
<evidence type="ECO:0000313" key="4">
    <source>
        <dbReference type="Proteomes" id="UP000070675"/>
    </source>
</evidence>
<comment type="caution">
    <text evidence="3">The sequence shown here is derived from an EMBL/GenBank/DDBJ whole genome shotgun (WGS) entry which is preliminary data.</text>
</comment>
<dbReference type="InterPro" id="IPR011990">
    <property type="entry name" value="TPR-like_helical_dom_sf"/>
</dbReference>
<dbReference type="PATRIC" id="fig|1393034.3.peg.482"/>
<reference evidence="4" key="1">
    <citation type="submission" date="2016-01" db="EMBL/GenBank/DDBJ databases">
        <authorList>
            <person name="Mitreva M."/>
            <person name="Pepin K.H."/>
            <person name="Mihindukulasuriya K.A."/>
            <person name="Fulton R."/>
            <person name="Fronick C."/>
            <person name="O'Laughlin M."/>
            <person name="Miner T."/>
            <person name="Herter B."/>
            <person name="Rosa B.A."/>
            <person name="Cordes M."/>
            <person name="Tomlinson C."/>
            <person name="Wollam A."/>
            <person name="Palsikar V.B."/>
            <person name="Mardis E.R."/>
            <person name="Wilson R.K."/>
        </authorList>
    </citation>
    <scope>NUCLEOTIDE SEQUENCE [LARGE SCALE GENOMIC DNA]</scope>
    <source>
        <strain evidence="4">DNF00019</strain>
    </source>
</reference>
<dbReference type="Proteomes" id="UP000070675">
    <property type="component" value="Unassembled WGS sequence"/>
</dbReference>
<accession>A0A133XW28</accession>
<evidence type="ECO:0000313" key="3">
    <source>
        <dbReference type="EMBL" id="KXB35136.1"/>
    </source>
</evidence>
<dbReference type="OrthoDB" id="3182116at2"/>
<keyword evidence="4" id="KW-1185">Reference proteome</keyword>
<gene>
    <name evidence="3" type="ORF">HMPREF3192_00501</name>
</gene>
<dbReference type="SMART" id="SM00028">
    <property type="entry name" value="TPR"/>
    <property type="match status" value="1"/>
</dbReference>
<dbReference type="Pfam" id="PF13432">
    <property type="entry name" value="TPR_16"/>
    <property type="match status" value="1"/>
</dbReference>
<organism evidence="3 4">
    <name type="scientific">Atopobium deltae</name>
    <dbReference type="NCBI Taxonomy" id="1393034"/>
    <lineage>
        <taxon>Bacteria</taxon>
        <taxon>Bacillati</taxon>
        <taxon>Actinomycetota</taxon>
        <taxon>Coriobacteriia</taxon>
        <taxon>Coriobacteriales</taxon>
        <taxon>Atopobiaceae</taxon>
        <taxon>Atopobium</taxon>
    </lineage>
</organism>
<dbReference type="InterPro" id="IPR019734">
    <property type="entry name" value="TPR_rpt"/>
</dbReference>
<dbReference type="PROSITE" id="PS50005">
    <property type="entry name" value="TPR"/>
    <property type="match status" value="1"/>
</dbReference>
<feature type="region of interest" description="Disordered" evidence="2">
    <location>
        <begin position="208"/>
        <end position="241"/>
    </location>
</feature>
<dbReference type="Gene3D" id="1.25.40.10">
    <property type="entry name" value="Tetratricopeptide repeat domain"/>
    <property type="match status" value="1"/>
</dbReference>
<evidence type="ECO:0000256" key="1">
    <source>
        <dbReference type="PROSITE-ProRule" id="PRU00339"/>
    </source>
</evidence>
<dbReference type="RefSeq" id="WP_066304947.1">
    <property type="nucleotide sequence ID" value="NZ_KQ959487.1"/>
</dbReference>